<keyword evidence="2" id="KW-1185">Reference proteome</keyword>
<reference evidence="1" key="1">
    <citation type="submission" date="2023-10" db="EMBL/GenBank/DDBJ databases">
        <authorList>
            <person name="Guldener U."/>
        </authorList>
    </citation>
    <scope>NUCLEOTIDE SEQUENCE</scope>
    <source>
        <strain evidence="1">Mp4</strain>
    </source>
</reference>
<gene>
    <name evidence="1" type="ORF">MEPE_04347</name>
</gene>
<evidence type="ECO:0000313" key="2">
    <source>
        <dbReference type="Proteomes" id="UP001294444"/>
    </source>
</evidence>
<proteinExistence type="predicted"/>
<accession>A0AAJ4XNY5</accession>
<evidence type="ECO:0000313" key="1">
    <source>
        <dbReference type="EMBL" id="SNX85638.1"/>
    </source>
</evidence>
<dbReference type="EMBL" id="OAPG01000011">
    <property type="protein sequence ID" value="SNX85638.1"/>
    <property type="molecule type" value="Genomic_DNA"/>
</dbReference>
<name>A0AAJ4XNY5_9BASI</name>
<protein>
    <submittedName>
        <fullName evidence="1">Uncharacterized protein</fullName>
    </submittedName>
</protein>
<sequence>MLMLLLVTGTSSEAFSKLGEPGAEKTCYLQVALVSAAFMSMAEKLSNITIRERIASLCIAICTGFTKADVQQWGASSTFKHHARFAGAAGLDNWRTSIVRLGVVFAELVETGIELGDKVEEAVGRITTVLPPKLLCELGKDPTKTRLFSNNGLGKCTGKAL</sequence>
<dbReference type="Proteomes" id="UP001294444">
    <property type="component" value="Unassembled WGS sequence"/>
</dbReference>
<organism evidence="1 2">
    <name type="scientific">Melanopsichium pennsylvanicum</name>
    <dbReference type="NCBI Taxonomy" id="63383"/>
    <lineage>
        <taxon>Eukaryota</taxon>
        <taxon>Fungi</taxon>
        <taxon>Dikarya</taxon>
        <taxon>Basidiomycota</taxon>
        <taxon>Ustilaginomycotina</taxon>
        <taxon>Ustilaginomycetes</taxon>
        <taxon>Ustilaginales</taxon>
        <taxon>Ustilaginaceae</taxon>
        <taxon>Melanopsichium</taxon>
    </lineage>
</organism>
<comment type="caution">
    <text evidence="1">The sequence shown here is derived from an EMBL/GenBank/DDBJ whole genome shotgun (WGS) entry which is preliminary data.</text>
</comment>
<dbReference type="AlphaFoldDB" id="A0AAJ4XNY5"/>